<dbReference type="Proteomes" id="UP000789595">
    <property type="component" value="Unassembled WGS sequence"/>
</dbReference>
<reference evidence="1" key="1">
    <citation type="submission" date="2021-11" db="EMBL/GenBank/DDBJ databases">
        <authorList>
            <consortium name="Genoscope - CEA"/>
            <person name="William W."/>
        </authorList>
    </citation>
    <scope>NUCLEOTIDE SEQUENCE</scope>
</reference>
<feature type="non-terminal residue" evidence="1">
    <location>
        <position position="408"/>
    </location>
</feature>
<protein>
    <submittedName>
        <fullName evidence="1">Uncharacterized protein</fullName>
    </submittedName>
</protein>
<proteinExistence type="predicted"/>
<comment type="caution">
    <text evidence="1">The sequence shown here is derived from an EMBL/GenBank/DDBJ whole genome shotgun (WGS) entry which is preliminary data.</text>
</comment>
<keyword evidence="2" id="KW-1185">Reference proteome</keyword>
<evidence type="ECO:0000313" key="2">
    <source>
        <dbReference type="Proteomes" id="UP000789595"/>
    </source>
</evidence>
<gene>
    <name evidence="1" type="ORF">PECAL_4P27280</name>
</gene>
<organism evidence="1 2">
    <name type="scientific">Pelagomonas calceolata</name>
    <dbReference type="NCBI Taxonomy" id="35677"/>
    <lineage>
        <taxon>Eukaryota</taxon>
        <taxon>Sar</taxon>
        <taxon>Stramenopiles</taxon>
        <taxon>Ochrophyta</taxon>
        <taxon>Pelagophyceae</taxon>
        <taxon>Pelagomonadales</taxon>
        <taxon>Pelagomonadaceae</taxon>
        <taxon>Pelagomonas</taxon>
    </lineage>
</organism>
<name>A0A8J2SR85_9STRA</name>
<dbReference type="EMBL" id="CAKKNE010000004">
    <property type="protein sequence ID" value="CAH0375395.1"/>
    <property type="molecule type" value="Genomic_DNA"/>
</dbReference>
<dbReference type="AlphaFoldDB" id="A0A8J2SR85"/>
<evidence type="ECO:0000313" key="1">
    <source>
        <dbReference type="EMBL" id="CAH0375395.1"/>
    </source>
</evidence>
<feature type="non-terminal residue" evidence="1">
    <location>
        <position position="1"/>
    </location>
</feature>
<accession>A0A8J2SR85</accession>
<sequence length="408" mass="45307">GGRRRPGAPRARHEPPRRLRGQRAVVLGGLRGRRHLEVLLLDLHGVVAHVVVVDAELALPARPRVPPPLLRRGLLALEGLALPRAPQRVVGGPAELFASKRRFQLVGGRGDRARRRPRPLQLRGVEGPARRAAVRRVLLEGRQDGRHELAVALGELPPERRGRRVEGRRVARLRAGRQRRGVGLRRLRGPLSVGRRVPDEQRHDGGERRVPVRVGLDRVVPARRGPAVRRVDRVAQALATGVVDGRGREPLVAQQPRGAAERRRGDRLVLVDGEHAARGERRRRALVRDLQLPPGDDRVHELDDGLAHLRRAVGRVARDALDHLRHQGAVAAVRAELHEERDLRGLLVLVRRGGGLVEDRPRLAVDGLHYCSARQYAPARWLARQSVLGWQVNPATRIWAVQGCVAKA</sequence>